<sequence length="728" mass="83026">MPKQKAPKGASNDAFSASAVNDPRFSNFTTDPRFRLPSKKQTRTKIDKRFSHMLKDDDFLNSAKVDRYGRKLSGSGKKKALERLYVDEDEEDEDSESDDENEAGEDVEVEDDEVVEKELRKAAVGYDPARGGGFSSSEDEDEDEDEDDDGGVDIEEEATFPDMQAEQQAVEMGEVSSRIAVVNLDWDNIRSVDLMAVFQSFVKPGGKIHKISIYQSEYGKERMEREELEGPPKEIFAKKHEEEDEDDSEDDEEADDEELEEKIKKDLQKADDGNEFDGAALRQYQLERLRYFYAVVVCSDEKTAENIYQKCDGTEYLSSANFFDLRFIPDGTEFDDEPRDECEKVPSGYKPTEFVTDALQHSKVKLTWDMNPEEASRKDAINRAFTGSRAEIGENDLRAYLGSDSEDDEEEEEEAEENTPKLSKKEIERQKLRAALGLGDEPTKKKKESGPVGDMEITFTAGLSATAKGNVFENEPIPNETTAEAYIRKEKERKARRREKAKAVREGKDPNAPDDEEKEVEAKEDLGFDDPFFATDEATKSKAAKSLRKEERKKKHDAKLKEAEEKASNRAELELLMQDNSTDKAEHLEHFDIAEIQRAEKAKKKKGKGKGKKSEEVESKRGGLQENFQMDVGDERFGDLFKNHEYAIDPSNPKFKGTEGMKKLLEEGRRKRGEEDDGEVEVKTKNKKRKVEGEKEDKAEMSSLIEKVKKKSKICEVKKRTIRMLWWL</sequence>
<feature type="compositionally biased region" description="Basic and acidic residues" evidence="5">
    <location>
        <begin position="219"/>
        <end position="241"/>
    </location>
</feature>
<keyword evidence="3" id="KW-0175">Coiled coil</keyword>
<feature type="region of interest" description="Disordered" evidence="5">
    <location>
        <begin position="1"/>
        <end position="46"/>
    </location>
</feature>
<dbReference type="Proteomes" id="UP000008177">
    <property type="component" value="Unplaced contigs"/>
</dbReference>
<gene>
    <name evidence="8" type="ORF">BofuT4_P082310.1</name>
</gene>
<feature type="compositionally biased region" description="Acidic residues" evidence="5">
    <location>
        <begin position="242"/>
        <end position="260"/>
    </location>
</feature>
<feature type="compositionally biased region" description="Acidic residues" evidence="5">
    <location>
        <begin position="137"/>
        <end position="159"/>
    </location>
</feature>
<feature type="compositionally biased region" description="Acidic residues" evidence="5">
    <location>
        <begin position="404"/>
        <end position="417"/>
    </location>
</feature>
<feature type="compositionally biased region" description="Acidic residues" evidence="5">
    <location>
        <begin position="87"/>
        <end position="115"/>
    </location>
</feature>
<dbReference type="eggNOG" id="KOG2318">
    <property type="taxonomic scope" value="Eukaryota"/>
</dbReference>
<dbReference type="GO" id="GO:0003723">
    <property type="term" value="F:RNA binding"/>
    <property type="evidence" value="ECO:0007669"/>
    <property type="project" value="TreeGrafter"/>
</dbReference>
<feature type="region of interest" description="Disordered" evidence="5">
    <location>
        <begin position="666"/>
        <end position="701"/>
    </location>
</feature>
<evidence type="ECO:0000256" key="1">
    <source>
        <dbReference type="ARBA" id="ARBA00004604"/>
    </source>
</evidence>
<keyword evidence="4" id="KW-0539">Nucleus</keyword>
<feature type="compositionally biased region" description="Basic and acidic residues" evidence="5">
    <location>
        <begin position="501"/>
        <end position="511"/>
    </location>
</feature>
<dbReference type="InParanoid" id="G2YKC4"/>
<accession>G2YKC4</accession>
<dbReference type="EMBL" id="FQ790340">
    <property type="protein sequence ID" value="CCD52072.1"/>
    <property type="molecule type" value="Genomic_DNA"/>
</dbReference>
<dbReference type="PANTHER" id="PTHR12202">
    <property type="entry name" value="ESF1 HOMOLOG"/>
    <property type="match status" value="1"/>
</dbReference>
<protein>
    <submittedName>
        <fullName evidence="8">Similar to pre-rRNA-processing protein ESF1</fullName>
    </submittedName>
</protein>
<organism evidence="8 9">
    <name type="scientific">Botryotinia fuckeliana (strain T4)</name>
    <name type="common">Noble rot fungus</name>
    <name type="synonym">Botrytis cinerea</name>
    <dbReference type="NCBI Taxonomy" id="999810"/>
    <lineage>
        <taxon>Eukaryota</taxon>
        <taxon>Fungi</taxon>
        <taxon>Dikarya</taxon>
        <taxon>Ascomycota</taxon>
        <taxon>Pezizomycotina</taxon>
        <taxon>Leotiomycetes</taxon>
        <taxon>Helotiales</taxon>
        <taxon>Sclerotiniaceae</taxon>
        <taxon>Botrytis</taxon>
    </lineage>
</organism>
<dbReference type="STRING" id="999810.G2YKC4"/>
<evidence type="ECO:0000259" key="7">
    <source>
        <dbReference type="Pfam" id="PF25121"/>
    </source>
</evidence>
<comment type="subcellular location">
    <subcellularLocation>
        <location evidence="1">Nucleus</location>
        <location evidence="1">Nucleolus</location>
    </subcellularLocation>
</comment>
<evidence type="ECO:0000313" key="8">
    <source>
        <dbReference type="EMBL" id="CCD52072.1"/>
    </source>
</evidence>
<dbReference type="PANTHER" id="PTHR12202:SF0">
    <property type="entry name" value="ESF1 HOMOLOG"/>
    <property type="match status" value="1"/>
</dbReference>
<feature type="region of interest" description="Disordered" evidence="5">
    <location>
        <begin position="79"/>
        <end position="171"/>
    </location>
</feature>
<evidence type="ECO:0000256" key="5">
    <source>
        <dbReference type="SAM" id="MobiDB-lite"/>
    </source>
</evidence>
<feature type="region of interest" description="Disordered" evidence="5">
    <location>
        <begin position="219"/>
        <end position="260"/>
    </location>
</feature>
<feature type="domain" description="NUC153" evidence="6">
    <location>
        <begin position="634"/>
        <end position="662"/>
    </location>
</feature>
<dbReference type="GO" id="GO:0006364">
    <property type="term" value="P:rRNA processing"/>
    <property type="evidence" value="ECO:0007669"/>
    <property type="project" value="InterPro"/>
</dbReference>
<dbReference type="InterPro" id="IPR056750">
    <property type="entry name" value="RRM_ESF1"/>
</dbReference>
<reference evidence="9" key="1">
    <citation type="journal article" date="2011" name="PLoS Genet.">
        <title>Genomic analysis of the necrotrophic fungal pathogens Sclerotinia sclerotiorum and Botrytis cinerea.</title>
        <authorList>
            <person name="Amselem J."/>
            <person name="Cuomo C.A."/>
            <person name="van Kan J.A."/>
            <person name="Viaud M."/>
            <person name="Benito E.P."/>
            <person name="Couloux A."/>
            <person name="Coutinho P.M."/>
            <person name="de Vries R.P."/>
            <person name="Dyer P.S."/>
            <person name="Fillinger S."/>
            <person name="Fournier E."/>
            <person name="Gout L."/>
            <person name="Hahn M."/>
            <person name="Kohn L."/>
            <person name="Lapalu N."/>
            <person name="Plummer K.M."/>
            <person name="Pradier J.M."/>
            <person name="Quevillon E."/>
            <person name="Sharon A."/>
            <person name="Simon A."/>
            <person name="ten Have A."/>
            <person name="Tudzynski B."/>
            <person name="Tudzynski P."/>
            <person name="Wincker P."/>
            <person name="Andrew M."/>
            <person name="Anthouard V."/>
            <person name="Beever R.E."/>
            <person name="Beffa R."/>
            <person name="Benoit I."/>
            <person name="Bouzid O."/>
            <person name="Brault B."/>
            <person name="Chen Z."/>
            <person name="Choquer M."/>
            <person name="Collemare J."/>
            <person name="Cotton P."/>
            <person name="Danchin E.G."/>
            <person name="Da Silva C."/>
            <person name="Gautier A."/>
            <person name="Giraud C."/>
            <person name="Giraud T."/>
            <person name="Gonzalez C."/>
            <person name="Grossetete S."/>
            <person name="Guldener U."/>
            <person name="Henrissat B."/>
            <person name="Howlett B.J."/>
            <person name="Kodira C."/>
            <person name="Kretschmer M."/>
            <person name="Lappartient A."/>
            <person name="Leroch M."/>
            <person name="Levis C."/>
            <person name="Mauceli E."/>
            <person name="Neuveglise C."/>
            <person name="Oeser B."/>
            <person name="Pearson M."/>
            <person name="Poulain J."/>
            <person name="Poussereau N."/>
            <person name="Quesneville H."/>
            <person name="Rascle C."/>
            <person name="Schumacher J."/>
            <person name="Segurens B."/>
            <person name="Sexton A."/>
            <person name="Silva E."/>
            <person name="Sirven C."/>
            <person name="Soanes D.M."/>
            <person name="Talbot N.J."/>
            <person name="Templeton M."/>
            <person name="Yandava C."/>
            <person name="Yarden O."/>
            <person name="Zeng Q."/>
            <person name="Rollins J.A."/>
            <person name="Lebrun M.H."/>
            <person name="Dickman M."/>
        </authorList>
    </citation>
    <scope>NUCLEOTIDE SEQUENCE [LARGE SCALE GENOMIC DNA]</scope>
    <source>
        <strain evidence="9">T4</strain>
    </source>
</reference>
<evidence type="ECO:0000256" key="4">
    <source>
        <dbReference type="ARBA" id="ARBA00023242"/>
    </source>
</evidence>
<dbReference type="Pfam" id="PF08159">
    <property type="entry name" value="NUC153"/>
    <property type="match status" value="1"/>
</dbReference>
<evidence type="ECO:0000313" key="9">
    <source>
        <dbReference type="Proteomes" id="UP000008177"/>
    </source>
</evidence>
<dbReference type="HOGENOM" id="CLU_010564_0_1_1"/>
<dbReference type="GO" id="GO:0005730">
    <property type="term" value="C:nucleolus"/>
    <property type="evidence" value="ECO:0007669"/>
    <property type="project" value="UniProtKB-SubCell"/>
</dbReference>
<feature type="region of interest" description="Disordered" evidence="5">
    <location>
        <begin position="599"/>
        <end position="629"/>
    </location>
</feature>
<dbReference type="InterPro" id="IPR039754">
    <property type="entry name" value="Esf1"/>
</dbReference>
<evidence type="ECO:0000259" key="6">
    <source>
        <dbReference type="Pfam" id="PF08159"/>
    </source>
</evidence>
<name>G2YKC4_BOTF4</name>
<dbReference type="FunCoup" id="G2YKC4">
    <property type="interactions" value="1035"/>
</dbReference>
<proteinExistence type="inferred from homology"/>
<dbReference type="InterPro" id="IPR012580">
    <property type="entry name" value="NUC153"/>
</dbReference>
<feature type="region of interest" description="Disordered" evidence="5">
    <location>
        <begin position="470"/>
        <end position="573"/>
    </location>
</feature>
<feature type="compositionally biased region" description="Basic and acidic residues" evidence="5">
    <location>
        <begin position="666"/>
        <end position="684"/>
    </location>
</feature>
<feature type="domain" description="ESF1 RRM" evidence="7">
    <location>
        <begin position="177"/>
        <end position="342"/>
    </location>
</feature>
<dbReference type="OrthoDB" id="431825at2759"/>
<comment type="similarity">
    <text evidence="2">Belongs to the ESF1 family.</text>
</comment>
<feature type="compositionally biased region" description="Basic and acidic residues" evidence="5">
    <location>
        <begin position="691"/>
        <end position="700"/>
    </location>
</feature>
<feature type="compositionally biased region" description="Basic and acidic residues" evidence="5">
    <location>
        <begin position="559"/>
        <end position="573"/>
    </location>
</feature>
<feature type="compositionally biased region" description="Basic residues" evidence="5">
    <location>
        <begin position="601"/>
        <end position="611"/>
    </location>
</feature>
<feature type="compositionally biased region" description="Basic residues" evidence="5">
    <location>
        <begin position="542"/>
        <end position="558"/>
    </location>
</feature>
<feature type="region of interest" description="Disordered" evidence="5">
    <location>
        <begin position="403"/>
        <end position="454"/>
    </location>
</feature>
<evidence type="ECO:0000256" key="3">
    <source>
        <dbReference type="ARBA" id="ARBA00023054"/>
    </source>
</evidence>
<evidence type="ECO:0000256" key="2">
    <source>
        <dbReference type="ARBA" id="ARBA00009087"/>
    </source>
</evidence>
<dbReference type="AlphaFoldDB" id="G2YKC4"/>
<feature type="compositionally biased region" description="Polar residues" evidence="5">
    <location>
        <begin position="13"/>
        <end position="30"/>
    </location>
</feature>
<feature type="compositionally biased region" description="Basic and acidic residues" evidence="5">
    <location>
        <begin position="612"/>
        <end position="623"/>
    </location>
</feature>
<dbReference type="Pfam" id="PF25121">
    <property type="entry name" value="RRM_ESF1"/>
    <property type="match status" value="1"/>
</dbReference>